<evidence type="ECO:0000313" key="2">
    <source>
        <dbReference type="Proteomes" id="UP001236404"/>
    </source>
</evidence>
<comment type="caution">
    <text evidence="1">The sequence shown here is derived from an EMBL/GenBank/DDBJ whole genome shotgun (WGS) entry which is preliminary data.</text>
</comment>
<evidence type="ECO:0008006" key="3">
    <source>
        <dbReference type="Google" id="ProtNLM"/>
    </source>
</evidence>
<gene>
    <name evidence="1" type="ORF">QUG93_12630</name>
</gene>
<dbReference type="RefSeq" id="WP_289474393.1">
    <property type="nucleotide sequence ID" value="NZ_JAUCMN010000008.1"/>
</dbReference>
<dbReference type="Gene3D" id="3.40.50.1820">
    <property type="entry name" value="alpha/beta hydrolase"/>
    <property type="match status" value="1"/>
</dbReference>
<dbReference type="Proteomes" id="UP001236404">
    <property type="component" value="Unassembled WGS sequence"/>
</dbReference>
<reference evidence="1 2" key="1">
    <citation type="submission" date="2023-06" db="EMBL/GenBank/DDBJ databases">
        <authorList>
            <person name="Feng G."/>
            <person name="Li J."/>
            <person name="Zhu H."/>
        </authorList>
    </citation>
    <scope>NUCLEOTIDE SEQUENCE [LARGE SCALE GENOMIC DNA]</scope>
    <source>
        <strain evidence="1 2">RHCKG28</strain>
    </source>
</reference>
<name>A0ABT7TSF3_9MICO</name>
<proteinExistence type="predicted"/>
<evidence type="ECO:0000313" key="1">
    <source>
        <dbReference type="EMBL" id="MDM7892533.1"/>
    </source>
</evidence>
<protein>
    <recommendedName>
        <fullName evidence="3">Fungal lipase-like domain-containing protein</fullName>
    </recommendedName>
</protein>
<dbReference type="EMBL" id="JAUCMN010000008">
    <property type="protein sequence ID" value="MDM7892533.1"/>
    <property type="molecule type" value="Genomic_DNA"/>
</dbReference>
<sequence>MSDGIKVDYAEIDRLTTGITALNAFAGPLVPKVGALSVDGDLLASAILSPGTALAAEGAVMNASAQLSVTIVSTEALVIITASISKVYEAAEAGLALTVAGLHVAAAATWATTTDVAETVALVTGTVVYGTIALGALATEAVRSGVALDVLGIVTVSFSEAALTALRTDGDLTQRTAVFTLAAARSFNRNFSAALPWMSPDIVAMEQAWLGDLRTTNTYDGLLSTLIGDGRQFGLFEDGVPRFIDGVLSDSQVDDRRQRALVDGIRETGQQFTTDGAGNIIPTDVSSLLASSGQIDRMGQEDFANVRVFKTVDENGVTRFTVQIPSTQSWNPEAGDTPNDLTSDVIAMRHGDQTALSQAVIEALRKAGVKDEPVMLTGFSLGGITAGAVAAGDSGYNIQQVVTAGSPIGAMDIPSDVHVTALESTADPIAALDGTPNPRDWTTLRGDAPLKANEHDAPTVATAHDANRYAVMASGVPSVNDDPAITQFLGGNGKTTTVTDYQVQRRSE</sequence>
<dbReference type="SUPFAM" id="SSF53474">
    <property type="entry name" value="alpha/beta-Hydrolases"/>
    <property type="match status" value="1"/>
</dbReference>
<accession>A0ABT7TSF3</accession>
<keyword evidence="2" id="KW-1185">Reference proteome</keyword>
<dbReference type="InterPro" id="IPR029058">
    <property type="entry name" value="AB_hydrolase_fold"/>
</dbReference>
<organism evidence="1 2">
    <name type="scientific">Curtobacterium caseinilyticum</name>
    <dbReference type="NCBI Taxonomy" id="3055137"/>
    <lineage>
        <taxon>Bacteria</taxon>
        <taxon>Bacillati</taxon>
        <taxon>Actinomycetota</taxon>
        <taxon>Actinomycetes</taxon>
        <taxon>Micrococcales</taxon>
        <taxon>Microbacteriaceae</taxon>
        <taxon>Curtobacterium</taxon>
    </lineage>
</organism>